<dbReference type="KEGG" id="tasa:A1Q1_07726"/>
<accession>J5TIA1</accession>
<dbReference type="AlphaFoldDB" id="J5TIA1"/>
<evidence type="ECO:0000256" key="1">
    <source>
        <dbReference type="SAM" id="MobiDB-lite"/>
    </source>
</evidence>
<name>J5TIA1_TRIAS</name>
<dbReference type="HOGENOM" id="CLU_1120793_0_0_1"/>
<dbReference type="VEuPathDB" id="FungiDB:A1Q1_07726"/>
<gene>
    <name evidence="2" type="ORF">A1Q1_07726</name>
</gene>
<comment type="caution">
    <text evidence="2">The sequence shown here is derived from an EMBL/GenBank/DDBJ whole genome shotgun (WGS) entry which is preliminary data.</text>
</comment>
<feature type="region of interest" description="Disordered" evidence="1">
    <location>
        <begin position="80"/>
        <end position="121"/>
    </location>
</feature>
<reference evidence="2 3" key="1">
    <citation type="journal article" date="2012" name="Eukaryot. Cell">
        <title>Draft genome sequence of CBS 2479, the standard type strain of Trichosporon asahii.</title>
        <authorList>
            <person name="Yang R.Y."/>
            <person name="Li H.T."/>
            <person name="Zhu H."/>
            <person name="Zhou G.P."/>
            <person name="Wang M."/>
            <person name="Wang L."/>
        </authorList>
    </citation>
    <scope>NUCLEOTIDE SEQUENCE [LARGE SCALE GENOMIC DNA]</scope>
    <source>
        <strain evidence="3">ATCC 90039 / CBS 2479 / JCM 2466 / KCTC 7840 / NCYC 2677 / UAMH 7654</strain>
    </source>
</reference>
<organism evidence="2 3">
    <name type="scientific">Trichosporon asahii var. asahii (strain ATCC 90039 / CBS 2479 / JCM 2466 / KCTC 7840 / NBRC 103889/ NCYC 2677 / UAMH 7654)</name>
    <name type="common">Yeast</name>
    <dbReference type="NCBI Taxonomy" id="1186058"/>
    <lineage>
        <taxon>Eukaryota</taxon>
        <taxon>Fungi</taxon>
        <taxon>Dikarya</taxon>
        <taxon>Basidiomycota</taxon>
        <taxon>Agaricomycotina</taxon>
        <taxon>Tremellomycetes</taxon>
        <taxon>Trichosporonales</taxon>
        <taxon>Trichosporonaceae</taxon>
        <taxon>Trichosporon</taxon>
    </lineage>
</organism>
<feature type="region of interest" description="Disordered" evidence="1">
    <location>
        <begin position="1"/>
        <end position="28"/>
    </location>
</feature>
<dbReference type="OrthoDB" id="2596228at2759"/>
<feature type="compositionally biased region" description="Basic and acidic residues" evidence="1">
    <location>
        <begin position="1"/>
        <end position="10"/>
    </location>
</feature>
<evidence type="ECO:0000313" key="3">
    <source>
        <dbReference type="Proteomes" id="UP000002748"/>
    </source>
</evidence>
<proteinExistence type="predicted"/>
<feature type="compositionally biased region" description="Acidic residues" evidence="1">
    <location>
        <begin position="80"/>
        <end position="100"/>
    </location>
</feature>
<dbReference type="EMBL" id="ALBS01000075">
    <property type="protein sequence ID" value="EJT51036.1"/>
    <property type="molecule type" value="Genomic_DNA"/>
</dbReference>
<sequence>MDGTGARDDSFFGPVPATPGAIRRTGRFLQLRRNRPALDTTADSSDLTLADESYLAGAAGGNVANLTLGSEGVPAAVDESYEQADETQEAQPEEEEEQEGDTTYPDSESSAAFDPDEDPEGWAERLDELAGILEVSEEEARALRWGPAIGLEKDELTTAPDLSLDDFRQVIDHHLEATEWRFDTDTPVPNSLALVLPTQGMAPLDEHPIRVLGRRWGGSVAGERIDTVQGLQQIALDNGLGTLHPLNF</sequence>
<dbReference type="RefSeq" id="XP_014182213.1">
    <property type="nucleotide sequence ID" value="XM_014326738.1"/>
</dbReference>
<dbReference type="GeneID" id="25991238"/>
<protein>
    <submittedName>
        <fullName evidence="2">Uncharacterized protein</fullName>
    </submittedName>
</protein>
<dbReference type="Proteomes" id="UP000002748">
    <property type="component" value="Unassembled WGS sequence"/>
</dbReference>
<evidence type="ECO:0000313" key="2">
    <source>
        <dbReference type="EMBL" id="EJT51036.1"/>
    </source>
</evidence>